<reference evidence="2 3" key="1">
    <citation type="submission" date="2018-01" db="EMBL/GenBank/DDBJ databases">
        <title>G. obscuriglobus.</title>
        <authorList>
            <person name="Franke J."/>
            <person name="Blomberg W."/>
            <person name="Selmecki A."/>
        </authorList>
    </citation>
    <scope>NUCLEOTIDE SEQUENCE [LARGE SCALE GENOMIC DNA]</scope>
    <source>
        <strain evidence="2 3">DSM 5831</strain>
    </source>
</reference>
<dbReference type="KEGG" id="gog:C1280_23150"/>
<organism evidence="2 3">
    <name type="scientific">Gemmata obscuriglobus</name>
    <dbReference type="NCBI Taxonomy" id="114"/>
    <lineage>
        <taxon>Bacteria</taxon>
        <taxon>Pseudomonadati</taxon>
        <taxon>Planctomycetota</taxon>
        <taxon>Planctomycetia</taxon>
        <taxon>Gemmatales</taxon>
        <taxon>Gemmataceae</taxon>
        <taxon>Gemmata</taxon>
    </lineage>
</organism>
<protein>
    <recommendedName>
        <fullName evidence="1">Methyltransferase FkbM domain-containing protein</fullName>
    </recommendedName>
</protein>
<evidence type="ECO:0000259" key="1">
    <source>
        <dbReference type="Pfam" id="PF05050"/>
    </source>
</evidence>
<dbReference type="Gene3D" id="3.40.50.150">
    <property type="entry name" value="Vaccinia Virus protein VP39"/>
    <property type="match status" value="1"/>
</dbReference>
<evidence type="ECO:0000313" key="3">
    <source>
        <dbReference type="Proteomes" id="UP000245802"/>
    </source>
</evidence>
<keyword evidence="3" id="KW-1185">Reference proteome</keyword>
<dbReference type="NCBIfam" id="TIGR01444">
    <property type="entry name" value="fkbM_fam"/>
    <property type="match status" value="1"/>
</dbReference>
<dbReference type="InterPro" id="IPR029063">
    <property type="entry name" value="SAM-dependent_MTases_sf"/>
</dbReference>
<dbReference type="AlphaFoldDB" id="A0A2Z3H7U7"/>
<accession>A0A2Z3H7U7</accession>
<dbReference type="PANTHER" id="PTHR34203">
    <property type="entry name" value="METHYLTRANSFERASE, FKBM FAMILY PROTEIN"/>
    <property type="match status" value="1"/>
</dbReference>
<dbReference type="InterPro" id="IPR006342">
    <property type="entry name" value="FkbM_mtfrase"/>
</dbReference>
<sequence length="232" mass="24671">MWTAGVFDLAVAEVLFRAADPALLALDVGANIGSMSGLLAARAAEVWAFEPYPPVLERLRRNVSRLTGAGQFAHCQVFPLALSDHEGEARLACPDGSDKNHGLARIADSGSVAVRVAPLDALLGNREVGVMKLDVEGHEQAVLSGATHSLAAGRIRNIVFEDHVGPGGAVGKILRSYGYKLYAIGWVLRGPVLKPADETAHRVYEAPSYLATLAPEVVASCRQRGWRCLGRG</sequence>
<dbReference type="Proteomes" id="UP000245802">
    <property type="component" value="Chromosome"/>
</dbReference>
<name>A0A2Z3H7U7_9BACT</name>
<dbReference type="PANTHER" id="PTHR34203:SF15">
    <property type="entry name" value="SLL1173 PROTEIN"/>
    <property type="match status" value="1"/>
</dbReference>
<dbReference type="EMBL" id="CP025958">
    <property type="protein sequence ID" value="AWM39607.1"/>
    <property type="molecule type" value="Genomic_DNA"/>
</dbReference>
<dbReference type="InterPro" id="IPR052514">
    <property type="entry name" value="SAM-dependent_MTase"/>
</dbReference>
<proteinExistence type="predicted"/>
<feature type="domain" description="Methyltransferase FkbM" evidence="1">
    <location>
        <begin position="27"/>
        <end position="181"/>
    </location>
</feature>
<dbReference type="SUPFAM" id="SSF53335">
    <property type="entry name" value="S-adenosyl-L-methionine-dependent methyltransferases"/>
    <property type="match status" value="1"/>
</dbReference>
<gene>
    <name evidence="2" type="ORF">C1280_23150</name>
</gene>
<dbReference type="Pfam" id="PF05050">
    <property type="entry name" value="Methyltransf_21"/>
    <property type="match status" value="1"/>
</dbReference>
<evidence type="ECO:0000313" key="2">
    <source>
        <dbReference type="EMBL" id="AWM39607.1"/>
    </source>
</evidence>